<sequence length="336" mass="38293">MVLHTQTFALNSLPSIFPTSPFCRNISFFSTFSSIEPIRRSTLSLTEKNPFLKSSYQPLKCSLSVVSEPIQKDLQKKPSPAEVTRTIMELTSVGTLSTLTQEGFPLGIGVRFVVDPEGTPILCLNGANRQFSLDRRSSLHVQLEQCRTRSPQCTLQGSLDKPEDRMILKKLQSLWEKRFGEKVDEDLVYMVSVERVLQMEDFMEGGAWVTASEYRNADPDPLRDVAEKIVDEINSEHMDDILRFCNIYVELEFQVKEANMIWVDRLGFDVHLSSAEGETYEVRIPFPREVTDEKGAKSSFNCMSQFAWEVEKNYSAPTFEKVKQLKHISYSGSKMA</sequence>
<protein>
    <submittedName>
        <fullName evidence="2">Glutamyl-tRNA reductase-binding protein, chloroplastic</fullName>
    </submittedName>
</protein>
<dbReference type="OrthoDB" id="2138282at2759"/>
<dbReference type="PANTHER" id="PTHR13343">
    <property type="entry name" value="CREG1 PROTEIN"/>
    <property type="match status" value="1"/>
</dbReference>
<dbReference type="Gene3D" id="3.20.180.10">
    <property type="entry name" value="PNP-oxidase-like"/>
    <property type="match status" value="1"/>
</dbReference>
<dbReference type="GO" id="GO:0009507">
    <property type="term" value="C:chloroplast"/>
    <property type="evidence" value="ECO:0000318"/>
    <property type="project" value="GO_Central"/>
</dbReference>
<gene>
    <name evidence="2" type="primary">LOC104612353</name>
</gene>
<dbReference type="FunCoup" id="A0A1U8BL91">
    <property type="interactions" value="1593"/>
</dbReference>
<dbReference type="eggNOG" id="ENOG502QT0S">
    <property type="taxonomic scope" value="Eukaryota"/>
</dbReference>
<dbReference type="STRING" id="4432.A0A1U8BL91"/>
<dbReference type="InterPro" id="IPR019595">
    <property type="entry name" value="DUF2470"/>
</dbReference>
<evidence type="ECO:0000313" key="1">
    <source>
        <dbReference type="Proteomes" id="UP000189703"/>
    </source>
</evidence>
<proteinExistence type="predicted"/>
<dbReference type="AlphaFoldDB" id="A0A1U8BL91"/>
<dbReference type="KEGG" id="nnu:104612353"/>
<organism evidence="1 2">
    <name type="scientific">Nelumbo nucifera</name>
    <name type="common">Sacred lotus</name>
    <dbReference type="NCBI Taxonomy" id="4432"/>
    <lineage>
        <taxon>Eukaryota</taxon>
        <taxon>Viridiplantae</taxon>
        <taxon>Streptophyta</taxon>
        <taxon>Embryophyta</taxon>
        <taxon>Tracheophyta</taxon>
        <taxon>Spermatophyta</taxon>
        <taxon>Magnoliopsida</taxon>
        <taxon>Proteales</taxon>
        <taxon>Nelumbonaceae</taxon>
        <taxon>Nelumbo</taxon>
    </lineage>
</organism>
<dbReference type="SUPFAM" id="SSF50475">
    <property type="entry name" value="FMN-binding split barrel"/>
    <property type="match status" value="1"/>
</dbReference>
<dbReference type="InterPro" id="IPR037119">
    <property type="entry name" value="Haem_oxidase_HugZ-like_sf"/>
</dbReference>
<dbReference type="InterPro" id="IPR012349">
    <property type="entry name" value="Split_barrel_FMN-bd"/>
</dbReference>
<dbReference type="PANTHER" id="PTHR13343:SF22">
    <property type="entry name" value="GLUTAMYL-TRNA REDUCTASE-BINDING PROTEIN, CHLOROPLASTIC"/>
    <property type="match status" value="1"/>
</dbReference>
<evidence type="ECO:0000313" key="2">
    <source>
        <dbReference type="RefSeq" id="XP_010278043.1"/>
    </source>
</evidence>
<dbReference type="Gene3D" id="2.30.110.10">
    <property type="entry name" value="Electron Transport, Fmn-binding Protein, Chain A"/>
    <property type="match status" value="1"/>
</dbReference>
<dbReference type="OMA" id="KSTFNCM"/>
<accession>A0A1U8BL91</accession>
<dbReference type="Pfam" id="PF10615">
    <property type="entry name" value="DUF2470"/>
    <property type="match status" value="1"/>
</dbReference>
<reference evidence="2" key="1">
    <citation type="submission" date="2025-08" db="UniProtKB">
        <authorList>
            <consortium name="RefSeq"/>
        </authorList>
    </citation>
    <scope>IDENTIFICATION</scope>
</reference>
<keyword evidence="1" id="KW-1185">Reference proteome</keyword>
<name>A0A1U8BL91_NELNU</name>
<dbReference type="GeneID" id="104612353"/>
<dbReference type="FunFam" id="2.30.110.10:FF:000015">
    <property type="entry name" value="Glutamyl-tRNA reductase-binding protein, chloroplastic"/>
    <property type="match status" value="1"/>
</dbReference>
<dbReference type="Proteomes" id="UP000189703">
    <property type="component" value="Unplaced"/>
</dbReference>
<dbReference type="RefSeq" id="XP_010278043.1">
    <property type="nucleotide sequence ID" value="XM_010279741.2"/>
</dbReference>